<feature type="region of interest" description="Disordered" evidence="17">
    <location>
        <begin position="126"/>
        <end position="145"/>
    </location>
</feature>
<dbReference type="SMART" id="SM00382">
    <property type="entry name" value="AAA"/>
    <property type="match status" value="1"/>
</dbReference>
<protein>
    <recommendedName>
        <fullName evidence="4">Flagellum-specific ATP synthase</fullName>
        <ecNumber evidence="3">7.1.2.2</ecNumber>
    </recommendedName>
</protein>
<dbReference type="SUPFAM" id="SSF52540">
    <property type="entry name" value="P-loop containing nucleoside triphosphate hydrolases"/>
    <property type="match status" value="1"/>
</dbReference>
<comment type="catalytic activity">
    <reaction evidence="16">
        <text>ATP + H2O + cellular proteinSide 1 = ADP + phosphate + cellular proteinSide 2.</text>
        <dbReference type="EC" id="7.4.2.8"/>
    </reaction>
</comment>
<evidence type="ECO:0000256" key="2">
    <source>
        <dbReference type="ARBA" id="ARBA00008936"/>
    </source>
</evidence>
<evidence type="ECO:0000256" key="11">
    <source>
        <dbReference type="ARBA" id="ARBA00022927"/>
    </source>
</evidence>
<dbReference type="InterPro" id="IPR050053">
    <property type="entry name" value="ATPase_alpha/beta_chains"/>
</dbReference>
<dbReference type="PANTHER" id="PTHR15184:SF81">
    <property type="entry name" value="FLAGELLUM-SPECIFIC ATP SYNTHASE"/>
    <property type="match status" value="1"/>
</dbReference>
<dbReference type="InterPro" id="IPR027417">
    <property type="entry name" value="P-loop_NTPase"/>
</dbReference>
<dbReference type="PANTHER" id="PTHR15184">
    <property type="entry name" value="ATP SYNTHASE"/>
    <property type="match status" value="1"/>
</dbReference>
<dbReference type="InterPro" id="IPR000194">
    <property type="entry name" value="ATPase_F1/V1/A1_a/bsu_nucl-bd"/>
</dbReference>
<gene>
    <name evidence="19" type="ORF">AB6724_05325</name>
</gene>
<keyword evidence="15" id="KW-0066">ATP synthesis</keyword>
<reference evidence="19 20" key="1">
    <citation type="journal article" date="2013" name="Int. J. Syst. Evol. Microbiol.">
        <title>Comamonas guangdongensis sp. nov., isolated from subterranean forest sediment, and emended description of the genus Comamonas.</title>
        <authorList>
            <person name="Zhang J."/>
            <person name="Wang Y."/>
            <person name="Zhou S."/>
            <person name="Wu C."/>
            <person name="He J."/>
            <person name="Li F."/>
        </authorList>
    </citation>
    <scope>NUCLEOTIDE SEQUENCE [LARGE SCALE GENOMIC DNA]</scope>
    <source>
        <strain evidence="19 20">CCTCC AB2011133</strain>
    </source>
</reference>
<keyword evidence="7" id="KW-0547">Nucleotide-binding</keyword>
<comment type="subcellular location">
    <subcellularLocation>
        <location evidence="1">Cytoplasm</location>
    </subcellularLocation>
</comment>
<accession>A0ABV3ZRP2</accession>
<dbReference type="Pfam" id="PF18269">
    <property type="entry name" value="T3SS_ATPase_C"/>
    <property type="match status" value="1"/>
</dbReference>
<evidence type="ECO:0000256" key="12">
    <source>
        <dbReference type="ARBA" id="ARBA00022967"/>
    </source>
</evidence>
<keyword evidence="12" id="KW-1278">Translocase</keyword>
<name>A0ABV3ZRP2_9BURK</name>
<dbReference type="Gene3D" id="3.40.50.12240">
    <property type="match status" value="1"/>
</dbReference>
<keyword evidence="14" id="KW-1006">Bacterial flagellum protein export</keyword>
<keyword evidence="11" id="KW-0653">Protein transport</keyword>
<evidence type="ECO:0000256" key="17">
    <source>
        <dbReference type="SAM" id="MobiDB-lite"/>
    </source>
</evidence>
<keyword evidence="20" id="KW-1185">Reference proteome</keyword>
<keyword evidence="10" id="KW-0067">ATP-binding</keyword>
<evidence type="ECO:0000256" key="7">
    <source>
        <dbReference type="ARBA" id="ARBA00022741"/>
    </source>
</evidence>
<evidence type="ECO:0000256" key="3">
    <source>
        <dbReference type="ARBA" id="ARBA00012473"/>
    </source>
</evidence>
<proteinExistence type="inferred from homology"/>
<keyword evidence="13" id="KW-0406">Ion transport</keyword>
<evidence type="ECO:0000256" key="9">
    <source>
        <dbReference type="ARBA" id="ARBA00022795"/>
    </source>
</evidence>
<evidence type="ECO:0000259" key="18">
    <source>
        <dbReference type="SMART" id="SM00382"/>
    </source>
</evidence>
<evidence type="ECO:0000256" key="6">
    <source>
        <dbReference type="ARBA" id="ARBA00022490"/>
    </source>
</evidence>
<keyword evidence="6" id="KW-0963">Cytoplasm</keyword>
<dbReference type="InterPro" id="IPR005714">
    <property type="entry name" value="ATPase_T3SS_FliI/YscN"/>
</dbReference>
<feature type="domain" description="AAA+ ATPase" evidence="18">
    <location>
        <begin position="170"/>
        <end position="353"/>
    </location>
</feature>
<evidence type="ECO:0000256" key="1">
    <source>
        <dbReference type="ARBA" id="ARBA00004496"/>
    </source>
</evidence>
<dbReference type="NCBIfam" id="TIGR01026">
    <property type="entry name" value="fliI_yscN"/>
    <property type="match status" value="1"/>
</dbReference>
<dbReference type="InterPro" id="IPR020003">
    <property type="entry name" value="ATPase_a/bsu_AS"/>
</dbReference>
<dbReference type="Proteomes" id="UP001561046">
    <property type="component" value="Unassembled WGS sequence"/>
</dbReference>
<comment type="caution">
    <text evidence="19">The sequence shown here is derived from an EMBL/GenBank/DDBJ whole genome shotgun (WGS) entry which is preliminary data.</text>
</comment>
<dbReference type="EMBL" id="JBFYGN010000004">
    <property type="protein sequence ID" value="MEX8192257.1"/>
    <property type="molecule type" value="Genomic_DNA"/>
</dbReference>
<keyword evidence="9" id="KW-1005">Bacterial flagellum biogenesis</keyword>
<comment type="similarity">
    <text evidence="2">Belongs to the ATPase alpha/beta chains family.</text>
</comment>
<dbReference type="PROSITE" id="PS00152">
    <property type="entry name" value="ATPASE_ALPHA_BETA"/>
    <property type="match status" value="1"/>
</dbReference>
<sequence>MTGPVAAAEGVLAQSLRSIRLEDVPVAQPTARLHAATGLLLESTGAALPLGARCLIDSPSGMPLPAQVVGFRGAVSYLMPLRQAAGLATGLATGARVVPEGEHQQPLIGPSWLGRVVNGLGEPLDGKGRLGGETPLPAQPPKVHPLKKRPIDQALDVGVRCINGLLTLGRGQRVGLFAGSGVGKSVLLGMVTRQTEADVIVVGLIGERGREVREFIDQALGPEGMRRAIVVVAPADEPALLRMMAAELCHSIAAHFRDQGSNVLLLLDSLTRYAMARREIALALGEPPATRGYPPSVFSMLPQLVESAGNGEQGAGSMTAIYTVLAEGDDQQDPVADTARAILDGHIVLRRELAERGHYPAIDVGASISRCMPQVVSEAQLQAAREAKELMSRYAQVGDLIPMGAYVPGADMRTDRAVQRWPQLEAYVRQGTHESAALPACWAQLREVLA</sequence>
<evidence type="ECO:0000313" key="20">
    <source>
        <dbReference type="Proteomes" id="UP001561046"/>
    </source>
</evidence>
<dbReference type="Pfam" id="PF00006">
    <property type="entry name" value="ATP-synt_ab"/>
    <property type="match status" value="1"/>
</dbReference>
<evidence type="ECO:0000256" key="5">
    <source>
        <dbReference type="ARBA" id="ARBA00022448"/>
    </source>
</evidence>
<organism evidence="19 20">
    <name type="scientific">Comamonas guangdongensis</name>
    <dbReference type="NCBI Taxonomy" id="510515"/>
    <lineage>
        <taxon>Bacteria</taxon>
        <taxon>Pseudomonadati</taxon>
        <taxon>Pseudomonadota</taxon>
        <taxon>Betaproteobacteria</taxon>
        <taxon>Burkholderiales</taxon>
        <taxon>Comamonadaceae</taxon>
        <taxon>Comamonas</taxon>
    </lineage>
</organism>
<evidence type="ECO:0000256" key="14">
    <source>
        <dbReference type="ARBA" id="ARBA00023225"/>
    </source>
</evidence>
<dbReference type="InterPro" id="IPR040627">
    <property type="entry name" value="T3SS_ATPase_C"/>
</dbReference>
<evidence type="ECO:0000256" key="15">
    <source>
        <dbReference type="ARBA" id="ARBA00023310"/>
    </source>
</evidence>
<dbReference type="EC" id="7.1.2.2" evidence="3"/>
<keyword evidence="8" id="KW-0375">Hydrogen ion transport</keyword>
<evidence type="ECO:0000313" key="19">
    <source>
        <dbReference type="EMBL" id="MEX8192257.1"/>
    </source>
</evidence>
<evidence type="ECO:0000256" key="4">
    <source>
        <dbReference type="ARBA" id="ARBA00020580"/>
    </source>
</evidence>
<evidence type="ECO:0000256" key="10">
    <source>
        <dbReference type="ARBA" id="ARBA00022840"/>
    </source>
</evidence>
<keyword evidence="5" id="KW-0813">Transport</keyword>
<evidence type="ECO:0000256" key="13">
    <source>
        <dbReference type="ARBA" id="ARBA00023065"/>
    </source>
</evidence>
<dbReference type="CDD" id="cd01136">
    <property type="entry name" value="ATPase_flagellum-secretory_path_III"/>
    <property type="match status" value="1"/>
</dbReference>
<dbReference type="InterPro" id="IPR003593">
    <property type="entry name" value="AAA+_ATPase"/>
</dbReference>
<evidence type="ECO:0000256" key="16">
    <source>
        <dbReference type="ARBA" id="ARBA00034006"/>
    </source>
</evidence>
<evidence type="ECO:0000256" key="8">
    <source>
        <dbReference type="ARBA" id="ARBA00022781"/>
    </source>
</evidence>